<evidence type="ECO:0000313" key="6">
    <source>
        <dbReference type="Proteomes" id="UP001200537"/>
    </source>
</evidence>
<dbReference type="CDD" id="cd00093">
    <property type="entry name" value="HTH_XRE"/>
    <property type="match status" value="1"/>
</dbReference>
<dbReference type="PANTHER" id="PTHR40661">
    <property type="match status" value="1"/>
</dbReference>
<gene>
    <name evidence="5" type="ORF">L0M99_03890</name>
</gene>
<dbReference type="InterPro" id="IPR010982">
    <property type="entry name" value="Lambda_DNA-bd_dom_sf"/>
</dbReference>
<dbReference type="GO" id="GO:0003677">
    <property type="term" value="F:DNA binding"/>
    <property type="evidence" value="ECO:0007669"/>
    <property type="project" value="UniProtKB-KW"/>
</dbReference>
<keyword evidence="3" id="KW-0804">Transcription</keyword>
<evidence type="ECO:0000313" key="5">
    <source>
        <dbReference type="EMBL" id="MCG4617638.1"/>
    </source>
</evidence>
<keyword evidence="1" id="KW-0805">Transcription regulation</keyword>
<dbReference type="SUPFAM" id="SSF47413">
    <property type="entry name" value="lambda repressor-like DNA-binding domains"/>
    <property type="match status" value="1"/>
</dbReference>
<comment type="caution">
    <text evidence="5">The sequence shown here is derived from an EMBL/GenBank/DDBJ whole genome shotgun (WGS) entry which is preliminary data.</text>
</comment>
<evidence type="ECO:0000259" key="4">
    <source>
        <dbReference type="PROSITE" id="PS50943"/>
    </source>
</evidence>
<protein>
    <submittedName>
        <fullName evidence="5">Helix-turn-helix domain-containing protein</fullName>
    </submittedName>
</protein>
<dbReference type="AlphaFoldDB" id="A0AAJ1BB42"/>
<sequence>MKNIGERIGSACKDSGLSQKQLAEKLGWDQARLSRVISGSRKVSAGEIAEIATILDVSLDWLITGSDPYWVSKKEVAARHDWDGKAKKYHFNPADLDIFRSVALVYKQAYR</sequence>
<reference evidence="5" key="1">
    <citation type="submission" date="2022-01" db="EMBL/GenBank/DDBJ databases">
        <title>Collection of gut derived symbiotic bacterial strains cultured from healthy donors.</title>
        <authorList>
            <person name="Lin H."/>
            <person name="Kohout C."/>
            <person name="Waligurski E."/>
            <person name="Pamer E.G."/>
        </authorList>
    </citation>
    <scope>NUCLEOTIDE SEQUENCE</scope>
    <source>
        <strain evidence="5">DFI.7.46</strain>
    </source>
</reference>
<dbReference type="PANTHER" id="PTHR40661:SF3">
    <property type="entry name" value="FELS-1 PROPHAGE TRANSCRIPTIONAL REGULATOR"/>
    <property type="match status" value="1"/>
</dbReference>
<dbReference type="PROSITE" id="PS50943">
    <property type="entry name" value="HTH_CROC1"/>
    <property type="match status" value="1"/>
</dbReference>
<evidence type="ECO:0000256" key="1">
    <source>
        <dbReference type="ARBA" id="ARBA00023015"/>
    </source>
</evidence>
<evidence type="ECO:0000256" key="3">
    <source>
        <dbReference type="ARBA" id="ARBA00023163"/>
    </source>
</evidence>
<accession>A0AAJ1BB42</accession>
<feature type="domain" description="HTH cro/C1-type" evidence="4">
    <location>
        <begin position="16"/>
        <end position="62"/>
    </location>
</feature>
<dbReference type="Gene3D" id="1.10.260.40">
    <property type="entry name" value="lambda repressor-like DNA-binding domains"/>
    <property type="match status" value="1"/>
</dbReference>
<dbReference type="RefSeq" id="WP_024058881.1">
    <property type="nucleotide sequence ID" value="NZ_CBCTPO010000002.1"/>
</dbReference>
<dbReference type="SMART" id="SM00530">
    <property type="entry name" value="HTH_XRE"/>
    <property type="match status" value="1"/>
</dbReference>
<evidence type="ECO:0000256" key="2">
    <source>
        <dbReference type="ARBA" id="ARBA00023125"/>
    </source>
</evidence>
<dbReference type="EMBL" id="JAKNHJ010000006">
    <property type="protein sequence ID" value="MCG4617638.1"/>
    <property type="molecule type" value="Genomic_DNA"/>
</dbReference>
<dbReference type="Pfam" id="PF01381">
    <property type="entry name" value="HTH_3"/>
    <property type="match status" value="1"/>
</dbReference>
<organism evidence="5 6">
    <name type="scientific">Varibaculum cambriense</name>
    <dbReference type="NCBI Taxonomy" id="184870"/>
    <lineage>
        <taxon>Bacteria</taxon>
        <taxon>Bacillati</taxon>
        <taxon>Actinomycetota</taxon>
        <taxon>Actinomycetes</taxon>
        <taxon>Actinomycetales</taxon>
        <taxon>Actinomycetaceae</taxon>
        <taxon>Varibaculum</taxon>
    </lineage>
</organism>
<keyword evidence="2" id="KW-0238">DNA-binding</keyword>
<dbReference type="Proteomes" id="UP001200537">
    <property type="component" value="Unassembled WGS sequence"/>
</dbReference>
<name>A0AAJ1BB42_9ACTO</name>
<dbReference type="InterPro" id="IPR001387">
    <property type="entry name" value="Cro/C1-type_HTH"/>
</dbReference>
<proteinExistence type="predicted"/>